<evidence type="ECO:0008006" key="3">
    <source>
        <dbReference type="Google" id="ProtNLM"/>
    </source>
</evidence>
<sequence length="54" mass="5359">MSTGAPSTTLRPLHVAGGLALGAGVVLWLGADLLCVAVFLALLVGMVALTTLLL</sequence>
<organism evidence="2">
    <name type="scientific">Paraconexibacter sp. AEG42_29</name>
    <dbReference type="NCBI Taxonomy" id="2997339"/>
    <lineage>
        <taxon>Bacteria</taxon>
        <taxon>Bacillati</taxon>
        <taxon>Actinomycetota</taxon>
        <taxon>Thermoleophilia</taxon>
        <taxon>Solirubrobacterales</taxon>
        <taxon>Paraconexibacteraceae</taxon>
        <taxon>Paraconexibacter</taxon>
    </lineage>
</organism>
<evidence type="ECO:0000256" key="1">
    <source>
        <dbReference type="SAM" id="Phobius"/>
    </source>
</evidence>
<keyword evidence="1" id="KW-1133">Transmembrane helix</keyword>
<protein>
    <recommendedName>
        <fullName evidence="3">Phosphatidate cytidylyltransferase</fullName>
    </recommendedName>
</protein>
<dbReference type="RefSeq" id="WP_354699390.1">
    <property type="nucleotide sequence ID" value="NZ_CP114014.1"/>
</dbReference>
<dbReference type="EMBL" id="CP114014">
    <property type="protein sequence ID" value="XAY08207.1"/>
    <property type="molecule type" value="Genomic_DNA"/>
</dbReference>
<accession>A0AAU7B3G5</accession>
<feature type="transmembrane region" description="Helical" evidence="1">
    <location>
        <begin position="36"/>
        <end position="53"/>
    </location>
</feature>
<name>A0AAU7B3G5_9ACTN</name>
<reference evidence="2" key="1">
    <citation type="submission" date="2022-12" db="EMBL/GenBank/DDBJ databases">
        <title>Paraconexibacter alkalitolerans sp. nov. and Baekduia alba sp. nov., isolated from soil and emended description of the genera Paraconexibacter (Chun et al., 2020) and Baekduia (An et al., 2020).</title>
        <authorList>
            <person name="Vieira S."/>
            <person name="Huber K.J."/>
            <person name="Geppert A."/>
            <person name="Wolf J."/>
            <person name="Neumann-Schaal M."/>
            <person name="Muesken M."/>
            <person name="Overmann J."/>
        </authorList>
    </citation>
    <scope>NUCLEOTIDE SEQUENCE</scope>
    <source>
        <strain evidence="2">AEG42_29</strain>
    </source>
</reference>
<keyword evidence="1" id="KW-0812">Transmembrane</keyword>
<feature type="transmembrane region" description="Helical" evidence="1">
    <location>
        <begin position="12"/>
        <end position="30"/>
    </location>
</feature>
<proteinExistence type="predicted"/>
<dbReference type="AlphaFoldDB" id="A0AAU7B3G5"/>
<gene>
    <name evidence="2" type="ORF">DSM112329_05105</name>
</gene>
<evidence type="ECO:0000313" key="2">
    <source>
        <dbReference type="EMBL" id="XAY08207.1"/>
    </source>
</evidence>
<dbReference type="KEGG" id="parq:DSM112329_05105"/>
<keyword evidence="1" id="KW-0472">Membrane</keyword>